<dbReference type="Pfam" id="PF13391">
    <property type="entry name" value="HNH_2"/>
    <property type="match status" value="1"/>
</dbReference>
<proteinExistence type="predicted"/>
<feature type="region of interest" description="Disordered" evidence="1">
    <location>
        <begin position="170"/>
        <end position="215"/>
    </location>
</feature>
<feature type="domain" description="HNH nuclease" evidence="2">
    <location>
        <begin position="242"/>
        <end position="326"/>
    </location>
</feature>
<feature type="compositionally biased region" description="Polar residues" evidence="1">
    <location>
        <begin position="183"/>
        <end position="199"/>
    </location>
</feature>
<dbReference type="OrthoDB" id="2142759at2759"/>
<feature type="compositionally biased region" description="Basic and acidic residues" evidence="1">
    <location>
        <begin position="413"/>
        <end position="422"/>
    </location>
</feature>
<dbReference type="AlphaFoldDB" id="A0A8H4TZU7"/>
<feature type="region of interest" description="Disordered" evidence="1">
    <location>
        <begin position="400"/>
        <end position="436"/>
    </location>
</feature>
<comment type="caution">
    <text evidence="3">The sequence shown here is derived from an EMBL/GenBank/DDBJ whole genome shotgun (WGS) entry which is preliminary data.</text>
</comment>
<keyword evidence="4" id="KW-1185">Reference proteome</keyword>
<dbReference type="Proteomes" id="UP000622797">
    <property type="component" value="Unassembled WGS sequence"/>
</dbReference>
<sequence>MSNASVTPSMREAGWNIVLFVGPNSRKFAGLYQVPGRDLVTFRDVINELRLCFWFDFPTDDEEDEDATHNAWDNVIFALVRRPGTLGAASFPYFVQKDDRDQPIPSLPNRSLKLRDITRYHLVHHKACSLPAGKPLEEHLKVRCARHLPHPTRRYDIRYLPPKKTPADLRYSVMPLRKKARSRGSTSPPKRSASGSPSPTREGDNQEANSMIAPASMEIDQYKAKEVMENYRHNCGLRTSCCAISGEGDSWVVGPTMGLGLHACHIVPQNHYHTYPIIQDDEEDSDIAHCPRRLKDAWVATWSAENGILLMSHLHEAFVARLLSIHPETHIIRSFVPYNVITKYNGQQANVPDNVDPAALRHHYEMSYIENMAAMMPLLEMTTASTTSLSAATSLLATPRSASSCPDIGRTGDPSKKSRLLPEQEEGSPKQGEFSHQDSVVWGVEAAGADRPAAKRRRLNEYQIEEGNFSPCWVQCTGRNRYITDLNSREFLGDVDWELRKLKQQRSVSEMSQGVTDLQVEGDVSPGDRENWGWA</sequence>
<reference evidence="3" key="2">
    <citation type="submission" date="2020-05" db="EMBL/GenBank/DDBJ databases">
        <authorList>
            <person name="Kim H.-S."/>
            <person name="Proctor R.H."/>
            <person name="Brown D.W."/>
        </authorList>
    </citation>
    <scope>NUCLEOTIDE SEQUENCE</scope>
    <source>
        <strain evidence="3">NRRL 20472</strain>
    </source>
</reference>
<evidence type="ECO:0000259" key="2">
    <source>
        <dbReference type="Pfam" id="PF13391"/>
    </source>
</evidence>
<evidence type="ECO:0000313" key="4">
    <source>
        <dbReference type="Proteomes" id="UP000622797"/>
    </source>
</evidence>
<evidence type="ECO:0000256" key="1">
    <source>
        <dbReference type="SAM" id="MobiDB-lite"/>
    </source>
</evidence>
<gene>
    <name evidence="3" type="ORF">FSARC_5283</name>
</gene>
<accession>A0A8H4TZU7</accession>
<reference evidence="3" key="1">
    <citation type="journal article" date="2020" name="BMC Genomics">
        <title>Correction to: Identification and distribution of gene clusters required for synthesis of sphingolipid metabolism inhibitors in diverse species of the filamentous fungus Fusarium.</title>
        <authorList>
            <person name="Kim H.S."/>
            <person name="Lohmar J.M."/>
            <person name="Busman M."/>
            <person name="Brown D.W."/>
            <person name="Naumann T.A."/>
            <person name="Divon H.H."/>
            <person name="Lysoe E."/>
            <person name="Uhlig S."/>
            <person name="Proctor R.H."/>
        </authorList>
    </citation>
    <scope>NUCLEOTIDE SEQUENCE</scope>
    <source>
        <strain evidence="3">NRRL 20472</strain>
    </source>
</reference>
<name>A0A8H4TZU7_9HYPO</name>
<dbReference type="InterPro" id="IPR003615">
    <property type="entry name" value="HNH_nuc"/>
</dbReference>
<protein>
    <recommendedName>
        <fullName evidence="2">HNH nuclease domain-containing protein</fullName>
    </recommendedName>
</protein>
<evidence type="ECO:0000313" key="3">
    <source>
        <dbReference type="EMBL" id="KAF4967122.1"/>
    </source>
</evidence>
<dbReference type="EMBL" id="JABEXW010000253">
    <property type="protein sequence ID" value="KAF4967122.1"/>
    <property type="molecule type" value="Genomic_DNA"/>
</dbReference>
<organism evidence="3 4">
    <name type="scientific">Fusarium sarcochroum</name>
    <dbReference type="NCBI Taxonomy" id="1208366"/>
    <lineage>
        <taxon>Eukaryota</taxon>
        <taxon>Fungi</taxon>
        <taxon>Dikarya</taxon>
        <taxon>Ascomycota</taxon>
        <taxon>Pezizomycotina</taxon>
        <taxon>Sordariomycetes</taxon>
        <taxon>Hypocreomycetidae</taxon>
        <taxon>Hypocreales</taxon>
        <taxon>Nectriaceae</taxon>
        <taxon>Fusarium</taxon>
        <taxon>Fusarium lateritium species complex</taxon>
    </lineage>
</organism>